<evidence type="ECO:0000313" key="2">
    <source>
        <dbReference type="Proteomes" id="UP000002274"/>
    </source>
</evidence>
<protein>
    <submittedName>
        <fullName evidence="1">Uncharacterized protein</fullName>
    </submittedName>
</protein>
<accession>A2C8M8</accession>
<dbReference type="EMBL" id="CP000554">
    <property type="protein sequence ID" value="ABM77838.1"/>
    <property type="molecule type" value="Genomic_DNA"/>
</dbReference>
<evidence type="ECO:0000313" key="1">
    <source>
        <dbReference type="EMBL" id="ABM77838.1"/>
    </source>
</evidence>
<reference evidence="1 2" key="1">
    <citation type="journal article" date="2007" name="PLoS Genet.">
        <title>Patterns and implications of gene gain and loss in the evolution of Prochlorococcus.</title>
        <authorList>
            <person name="Kettler G.C."/>
            <person name="Martiny A.C."/>
            <person name="Huang K."/>
            <person name="Zucker J."/>
            <person name="Coleman M.L."/>
            <person name="Rodrigue S."/>
            <person name="Chen F."/>
            <person name="Lapidus A."/>
            <person name="Ferriera S."/>
            <person name="Johnson J."/>
            <person name="Steglich C."/>
            <person name="Church G.M."/>
            <person name="Richardson P."/>
            <person name="Chisholm S.W."/>
        </authorList>
    </citation>
    <scope>NUCLEOTIDE SEQUENCE [LARGE SCALE GENOMIC DNA]</scope>
    <source>
        <strain evidence="1 2">MIT 9303</strain>
    </source>
</reference>
<dbReference type="KEGG" id="pmf:P9303_10891"/>
<organism evidence="1 2">
    <name type="scientific">Prochlorococcus marinus (strain MIT 9303)</name>
    <dbReference type="NCBI Taxonomy" id="59922"/>
    <lineage>
        <taxon>Bacteria</taxon>
        <taxon>Bacillati</taxon>
        <taxon>Cyanobacteriota</taxon>
        <taxon>Cyanophyceae</taxon>
        <taxon>Synechococcales</taxon>
        <taxon>Prochlorococcaceae</taxon>
        <taxon>Prochlorococcus</taxon>
    </lineage>
</organism>
<dbReference type="AlphaFoldDB" id="A2C8M8"/>
<proteinExistence type="predicted"/>
<dbReference type="HOGENOM" id="CLU_3331544_0_0_3"/>
<gene>
    <name evidence="1" type="ordered locus">P9303_10891</name>
</gene>
<name>A2C8M8_PROM3</name>
<dbReference type="Proteomes" id="UP000002274">
    <property type="component" value="Chromosome"/>
</dbReference>
<sequence>MNIPLPLRMALPLSPSTRPGYRWIESVLSRSLQDQFAC</sequence>